<dbReference type="Pfam" id="PF02378">
    <property type="entry name" value="PTS_EIIC"/>
    <property type="match status" value="1"/>
</dbReference>
<dbReference type="NCBIfam" id="TIGR00410">
    <property type="entry name" value="lacE"/>
    <property type="match status" value="1"/>
</dbReference>
<keyword evidence="6 9" id="KW-1133">Transmembrane helix</keyword>
<dbReference type="InterPro" id="IPR004796">
    <property type="entry name" value="PTS_IIC_cello"/>
</dbReference>
<evidence type="ECO:0000256" key="7">
    <source>
        <dbReference type="ARBA" id="ARBA00023136"/>
    </source>
</evidence>
<dbReference type="PANTHER" id="PTHR33989">
    <property type="match status" value="1"/>
</dbReference>
<keyword evidence="5 9" id="KW-0812">Transmembrane</keyword>
<accession>A0AAU7PNZ9</accession>
<proteinExistence type="predicted"/>
<evidence type="ECO:0000313" key="11">
    <source>
        <dbReference type="EMBL" id="XBS54083.1"/>
    </source>
</evidence>
<feature type="transmembrane region" description="Helical" evidence="9">
    <location>
        <begin position="215"/>
        <end position="238"/>
    </location>
</feature>
<dbReference type="PANTHER" id="PTHR33989:SF4">
    <property type="entry name" value="PTS SYSTEM N,N'-DIACETYLCHITOBIOSE-SPECIFIC EIIC COMPONENT"/>
    <property type="match status" value="1"/>
</dbReference>
<feature type="transmembrane region" description="Helical" evidence="9">
    <location>
        <begin position="29"/>
        <end position="50"/>
    </location>
</feature>
<evidence type="ECO:0000256" key="1">
    <source>
        <dbReference type="ARBA" id="ARBA00004651"/>
    </source>
</evidence>
<feature type="transmembrane region" description="Helical" evidence="9">
    <location>
        <begin position="370"/>
        <end position="389"/>
    </location>
</feature>
<dbReference type="InterPro" id="IPR051088">
    <property type="entry name" value="PTS_Sugar-EIIC/EIIB"/>
</dbReference>
<dbReference type="PROSITE" id="PS51105">
    <property type="entry name" value="PTS_EIIC_TYPE_3"/>
    <property type="match status" value="1"/>
</dbReference>
<sequence>MKDFLHNKVVPKIMVFINTKAIRGLKDGLLYSMPMMIIGSIFLLLANFPYTPFSDWLKAAGITPVLNQAFESTFNIMALIASVGIAYTYVKNEGYNGMPAGVISLCTYLLLQPSQVTSQEGASVGVIFKTWTGGQGMIGAIIIGLIVGWIYTVFLKKNITIKMPEGVPEGVTTSFTALVPGAVIIITASIIFAIVKNMFGTTPMEWIYKSIQIPLQGLTDSFGGVIAMGFLIPFFWFFGIHGSTLVGGIMGPILTANTAANQAIIDSGRELTLANGGHIVTQQFLDQFITVTGAGITIGVVIYLTFFAKSTQCKQVGKLGIGPAFFNINEPVLFGTPIVLNPIMAIPFMLMPVLSGIIQYLAIYTGLCPMYKGILVPWTCPPIISGFLIGGWRTALLQVVILALSFFVYLPFIRVIDKMYEKQEHQTQG</sequence>
<feature type="domain" description="PTS EIIC type-3" evidence="10">
    <location>
        <begin position="5"/>
        <end position="412"/>
    </location>
</feature>
<protein>
    <recommendedName>
        <fullName evidence="8">Permease IIC component</fullName>
    </recommendedName>
</protein>
<dbReference type="GO" id="GO:0005886">
    <property type="term" value="C:plasma membrane"/>
    <property type="evidence" value="ECO:0007669"/>
    <property type="project" value="UniProtKB-SubCell"/>
</dbReference>
<evidence type="ECO:0000256" key="8">
    <source>
        <dbReference type="PIRNR" id="PIRNR006351"/>
    </source>
</evidence>
<evidence type="ECO:0000256" key="6">
    <source>
        <dbReference type="ARBA" id="ARBA00022989"/>
    </source>
</evidence>
<organism evidence="11">
    <name type="scientific">Lacrimispora sp. BS-2</name>
    <dbReference type="NCBI Taxonomy" id="3151850"/>
    <lineage>
        <taxon>Bacteria</taxon>
        <taxon>Bacillati</taxon>
        <taxon>Bacillota</taxon>
        <taxon>Clostridia</taxon>
        <taxon>Lachnospirales</taxon>
        <taxon>Lachnospiraceae</taxon>
        <taxon>Lacrimispora</taxon>
    </lineage>
</organism>
<dbReference type="RefSeq" id="WP_349946490.1">
    <property type="nucleotide sequence ID" value="NZ_CP157940.1"/>
</dbReference>
<feature type="transmembrane region" description="Helical" evidence="9">
    <location>
        <begin position="345"/>
        <end position="363"/>
    </location>
</feature>
<feature type="transmembrane region" description="Helical" evidence="9">
    <location>
        <begin position="70"/>
        <end position="90"/>
    </location>
</feature>
<feature type="transmembrane region" description="Helical" evidence="9">
    <location>
        <begin position="288"/>
        <end position="307"/>
    </location>
</feature>
<dbReference type="GO" id="GO:0008982">
    <property type="term" value="F:protein-N(PI)-phosphohistidine-sugar phosphotransferase activity"/>
    <property type="evidence" value="ECO:0007669"/>
    <property type="project" value="UniProtKB-UniRule"/>
</dbReference>
<keyword evidence="2 8" id="KW-0813">Transport</keyword>
<keyword evidence="4 8" id="KW-0762">Sugar transport</keyword>
<evidence type="ECO:0000256" key="4">
    <source>
        <dbReference type="ARBA" id="ARBA00022597"/>
    </source>
</evidence>
<feature type="transmembrane region" description="Helical" evidence="9">
    <location>
        <begin position="395"/>
        <end position="416"/>
    </location>
</feature>
<keyword evidence="7 8" id="KW-0472">Membrane</keyword>
<keyword evidence="3 8" id="KW-1003">Cell membrane</keyword>
<dbReference type="InterPro" id="IPR003352">
    <property type="entry name" value="PTS_EIIC"/>
</dbReference>
<evidence type="ECO:0000256" key="2">
    <source>
        <dbReference type="ARBA" id="ARBA00022448"/>
    </source>
</evidence>
<comment type="subcellular location">
    <subcellularLocation>
        <location evidence="1">Cell membrane</location>
        <topology evidence="1">Multi-pass membrane protein</topology>
    </subcellularLocation>
</comment>
<dbReference type="InterPro" id="IPR004501">
    <property type="entry name" value="PTS_EIIC_3"/>
</dbReference>
<reference evidence="11" key="1">
    <citation type="submission" date="2024-06" db="EMBL/GenBank/DDBJ databases">
        <title>Lacrimispora cavernae sp. nov., a novel anaerobe isolated from bat guano pile inside a cave.</title>
        <authorList>
            <person name="Miller S.L."/>
            <person name="Lu N."/>
            <person name="King J."/>
            <person name="Sankaranarayanan K."/>
            <person name="Lawson P.A."/>
        </authorList>
    </citation>
    <scope>NUCLEOTIDE SEQUENCE</scope>
    <source>
        <strain evidence="11">BS-2</strain>
    </source>
</reference>
<feature type="transmembrane region" description="Helical" evidence="9">
    <location>
        <begin position="137"/>
        <end position="155"/>
    </location>
</feature>
<gene>
    <name evidence="11" type="ORF">ABFV83_20195</name>
</gene>
<dbReference type="GO" id="GO:0009401">
    <property type="term" value="P:phosphoenolpyruvate-dependent sugar phosphotransferase system"/>
    <property type="evidence" value="ECO:0007669"/>
    <property type="project" value="InterPro"/>
</dbReference>
<feature type="transmembrane region" description="Helical" evidence="9">
    <location>
        <begin position="175"/>
        <end position="195"/>
    </location>
</feature>
<evidence type="ECO:0000256" key="3">
    <source>
        <dbReference type="ARBA" id="ARBA00022475"/>
    </source>
</evidence>
<evidence type="ECO:0000256" key="5">
    <source>
        <dbReference type="ARBA" id="ARBA00022692"/>
    </source>
</evidence>
<dbReference type="AlphaFoldDB" id="A0AAU7PNZ9"/>
<dbReference type="PIRSF" id="PIRSF006351">
    <property type="entry name" value="PTS_EIIC-Cellobiose"/>
    <property type="match status" value="1"/>
</dbReference>
<dbReference type="EMBL" id="CP157940">
    <property type="protein sequence ID" value="XBS54083.1"/>
    <property type="molecule type" value="Genomic_DNA"/>
</dbReference>
<comment type="function">
    <text evidence="8">The phosphoenolpyruvate-dependent sugar phosphotransferase system (PTS), a major carbohydrate active -transport system, catalyzes the phosphorylation of incoming sugar substrates concomitant with their translocation across the cell membrane.</text>
</comment>
<name>A0AAU7PNZ9_9FIRM</name>
<dbReference type="GO" id="GO:1901264">
    <property type="term" value="P:carbohydrate derivative transport"/>
    <property type="evidence" value="ECO:0007669"/>
    <property type="project" value="TreeGrafter"/>
</dbReference>
<evidence type="ECO:0000259" key="10">
    <source>
        <dbReference type="PROSITE" id="PS51105"/>
    </source>
</evidence>
<evidence type="ECO:0000256" key="9">
    <source>
        <dbReference type="SAM" id="Phobius"/>
    </source>
</evidence>